<protein>
    <recommendedName>
        <fullName evidence="1">YagK/YfjJ C-terminal domain-containing protein</fullName>
    </recommendedName>
</protein>
<dbReference type="KEGG" id="zal:AZF00_00775"/>
<evidence type="ECO:0000259" key="1">
    <source>
        <dbReference type="Pfam" id="PF11726"/>
    </source>
</evidence>
<feature type="domain" description="YagK/YfjJ C-terminal" evidence="1">
    <location>
        <begin position="45"/>
        <end position="223"/>
    </location>
</feature>
<sequence>MENNYTIVKELTYKGLPVNKGKFNNLDLYEEPLEAIHKRIMYVSEKYTRIYIYRFDVTLPDSINKSDIDVNVSLSEAIQNTVKHLKVKTKSKTNTFRNHKTVSYLWVKEDDTGTKREGEKEKGIHYHGFFVLSGHSVRFSGENDFELYAILNKYWKNACLKNHSAEGGYVSPSEGNDVPVFIDFDGVTRKPKDKSHQKKLEKAFFALSYLAKTNTKVITKGKKLYSGNQLNS</sequence>
<organism evidence="2 3">
    <name type="scientific">Zhongshania aliphaticivorans</name>
    <dbReference type="NCBI Taxonomy" id="1470434"/>
    <lineage>
        <taxon>Bacteria</taxon>
        <taxon>Pseudomonadati</taxon>
        <taxon>Pseudomonadota</taxon>
        <taxon>Gammaproteobacteria</taxon>
        <taxon>Cellvibrionales</taxon>
        <taxon>Spongiibacteraceae</taxon>
        <taxon>Zhongshania</taxon>
    </lineage>
</organism>
<dbReference type="AlphaFoldDB" id="A0A127M120"/>
<reference evidence="2 3" key="1">
    <citation type="submission" date="2015-12" db="EMBL/GenBank/DDBJ databases">
        <authorList>
            <person name="Shamseldin A."/>
            <person name="Moawad H."/>
            <person name="Abd El-Rahim W.M."/>
            <person name="Sadowsky M.J."/>
        </authorList>
    </citation>
    <scope>NUCLEOTIDE SEQUENCE [LARGE SCALE GENOMIC DNA]</scope>
    <source>
        <strain evidence="2 3">SM2</strain>
    </source>
</reference>
<dbReference type="Proteomes" id="UP000074119">
    <property type="component" value="Chromosome"/>
</dbReference>
<dbReference type="EMBL" id="CP014544">
    <property type="protein sequence ID" value="AMO66921.1"/>
    <property type="molecule type" value="Genomic_DNA"/>
</dbReference>
<name>A0A127M120_9GAMM</name>
<evidence type="ECO:0000313" key="2">
    <source>
        <dbReference type="EMBL" id="AMO66921.1"/>
    </source>
</evidence>
<dbReference type="Pfam" id="PF11726">
    <property type="entry name" value="YagK_YfjJ_C"/>
    <property type="match status" value="1"/>
</dbReference>
<accession>A0A127M120</accession>
<dbReference type="RefSeq" id="WP_062382410.1">
    <property type="nucleotide sequence ID" value="NZ_CP014544.1"/>
</dbReference>
<dbReference type="InterPro" id="IPR057271">
    <property type="entry name" value="YagK_YfjJ_C"/>
</dbReference>
<gene>
    <name evidence="2" type="ORF">AZF00_00775</name>
</gene>
<evidence type="ECO:0000313" key="3">
    <source>
        <dbReference type="Proteomes" id="UP000074119"/>
    </source>
</evidence>
<proteinExistence type="predicted"/>